<name>A0A0F6YPT3_9CAUD</name>
<accession>A0A0F6YPT3</accession>
<reference evidence="1 2" key="1">
    <citation type="submission" date="2015-04" db="EMBL/GenBank/DDBJ databases">
        <authorList>
            <person name="Hodson T.S."/>
            <person name="Hyde J.R."/>
            <person name="Schouten J.T."/>
            <person name="Crockett J.T."/>
            <person name="Smith T.A."/>
            <person name="Merrill B.D."/>
            <person name="Crook M.B."/>
            <person name="Griffitts J.S."/>
            <person name="Burnett S.H."/>
            <person name="Grose J.H."/>
            <person name="Breakwell D.P."/>
        </authorList>
    </citation>
    <scope>NUCLEOTIDE SEQUENCE [LARGE SCALE GENOMIC DNA]</scope>
</reference>
<evidence type="ECO:0000313" key="1">
    <source>
        <dbReference type="EMBL" id="AKF13522.1"/>
    </source>
</evidence>
<dbReference type="GeneID" id="26638994"/>
<sequence length="136" mass="15365">MAYFSQEMKKAIAPKIKEICKKYDVKASLGVDNHSTVVLNIASGAIDFIANANEVMKNDPYAGADAREVKDNINVNQYHYEKHFSGKALDFLKEVLTVLNTGNYDKSDIQTDYFNVGFYVDVNIGKWDKPYVVTKK</sequence>
<dbReference type="KEGG" id="vg:26638994"/>
<dbReference type="OrthoDB" id="33337at10239"/>
<dbReference type="EMBL" id="KR052482">
    <property type="protein sequence ID" value="AKF13522.1"/>
    <property type="molecule type" value="Genomic_DNA"/>
</dbReference>
<dbReference type="Proteomes" id="UP000202958">
    <property type="component" value="Segment"/>
</dbReference>
<evidence type="ECO:0000313" key="2">
    <source>
        <dbReference type="Proteomes" id="UP000202958"/>
    </source>
</evidence>
<protein>
    <submittedName>
        <fullName evidence="1">Molecular chaperone DnaJ</fullName>
    </submittedName>
</protein>
<proteinExistence type="predicted"/>
<dbReference type="RefSeq" id="YP_009212499.1">
    <property type="nucleotide sequence ID" value="NC_028945.1"/>
</dbReference>
<gene>
    <name evidence="1" type="ORF">PHIN3_259</name>
</gene>
<keyword evidence="2" id="KW-1185">Reference proteome</keyword>
<organism evidence="1 2">
    <name type="scientific">Sinorhizobium phage phiN3</name>
    <dbReference type="NCBI Taxonomy" id="1647405"/>
    <lineage>
        <taxon>Viruses</taxon>
        <taxon>Duplodnaviria</taxon>
        <taxon>Heunggongvirae</taxon>
        <taxon>Uroviricota</taxon>
        <taxon>Caudoviricetes</taxon>
        <taxon>Emdodecavirus</taxon>
        <taxon>Emdodecavirus N3</taxon>
    </lineage>
</organism>